<comment type="similarity">
    <text evidence="5">Belongs to the steroid 5-alpha reductase family. Polyprenal reductase subfamily.</text>
</comment>
<dbReference type="GO" id="GO:0016095">
    <property type="term" value="P:polyprenol catabolic process"/>
    <property type="evidence" value="ECO:0007669"/>
    <property type="project" value="UniProtKB-UniRule"/>
</dbReference>
<dbReference type="PROSITE" id="PS50244">
    <property type="entry name" value="S5A_REDUCTASE"/>
    <property type="match status" value="1"/>
</dbReference>
<protein>
    <recommendedName>
        <fullName evidence="5">Polyprenal reductase</fullName>
        <ecNumber evidence="5">1.3.1.94</ecNumber>
    </recommendedName>
</protein>
<dbReference type="GO" id="GO:0003865">
    <property type="term" value="F:3-oxo-5-alpha-steroid 4-dehydrogenase activity"/>
    <property type="evidence" value="ECO:0007669"/>
    <property type="project" value="TreeGrafter"/>
</dbReference>
<dbReference type="GO" id="GO:0006488">
    <property type="term" value="P:dolichol-linked oligosaccharide biosynthetic process"/>
    <property type="evidence" value="ECO:0007669"/>
    <property type="project" value="UniProtKB-UniRule"/>
</dbReference>
<organism evidence="8 9">
    <name type="scientific">Elsinoe batatas</name>
    <dbReference type="NCBI Taxonomy" id="2601811"/>
    <lineage>
        <taxon>Eukaryota</taxon>
        <taxon>Fungi</taxon>
        <taxon>Dikarya</taxon>
        <taxon>Ascomycota</taxon>
        <taxon>Pezizomycotina</taxon>
        <taxon>Dothideomycetes</taxon>
        <taxon>Dothideomycetidae</taxon>
        <taxon>Myriangiales</taxon>
        <taxon>Elsinoaceae</taxon>
        <taxon>Elsinoe</taxon>
    </lineage>
</organism>
<dbReference type="PANTHER" id="PTHR14624">
    <property type="entry name" value="DFG10 PROTEIN"/>
    <property type="match status" value="1"/>
</dbReference>
<comment type="pathway">
    <text evidence="5">Protein modification; protein glycosylation.</text>
</comment>
<comment type="subcellular location">
    <subcellularLocation>
        <location evidence="1">Endomembrane system</location>
        <topology evidence="1">Multi-pass membrane protein</topology>
    </subcellularLocation>
    <subcellularLocation>
        <location evidence="5">Endoplasmic reticulum membrane</location>
    </subcellularLocation>
</comment>
<evidence type="ECO:0000259" key="7">
    <source>
        <dbReference type="Pfam" id="PF02544"/>
    </source>
</evidence>
<dbReference type="GO" id="GO:0102389">
    <property type="term" value="F:polyprenol reductase activity"/>
    <property type="evidence" value="ECO:0007669"/>
    <property type="project" value="UniProtKB-UniRule"/>
</dbReference>
<evidence type="ECO:0000256" key="6">
    <source>
        <dbReference type="SAM" id="MobiDB-lite"/>
    </source>
</evidence>
<evidence type="ECO:0000256" key="1">
    <source>
        <dbReference type="ARBA" id="ARBA00004127"/>
    </source>
</evidence>
<dbReference type="PANTHER" id="PTHR14624:SF0">
    <property type="entry name" value="POLYPRENOL REDUCTASE"/>
    <property type="match status" value="1"/>
</dbReference>
<comment type="catalytic activity">
    <reaction evidence="5">
        <text>a di-trans,poly-cis-dolichal + NADP(+) = a di-trans,poly-cis-polyprenal + NADPH + H(+)</text>
        <dbReference type="Rhea" id="RHEA:80727"/>
        <dbReference type="Rhea" id="RHEA-COMP:19536"/>
        <dbReference type="Rhea" id="RHEA-COMP:19537"/>
        <dbReference type="ChEBI" id="CHEBI:15378"/>
        <dbReference type="ChEBI" id="CHEBI:57783"/>
        <dbReference type="ChEBI" id="CHEBI:58349"/>
        <dbReference type="ChEBI" id="CHEBI:231623"/>
        <dbReference type="ChEBI" id="CHEBI:231637"/>
        <dbReference type="EC" id="1.3.1.94"/>
    </reaction>
    <physiologicalReaction direction="right-to-left" evidence="5">
        <dbReference type="Rhea" id="RHEA:80729"/>
    </physiologicalReaction>
</comment>
<dbReference type="InterPro" id="IPR039698">
    <property type="entry name" value="Dfg10/SRD5A3"/>
</dbReference>
<evidence type="ECO:0000256" key="2">
    <source>
        <dbReference type="ARBA" id="ARBA00022692"/>
    </source>
</evidence>
<dbReference type="InterPro" id="IPR001104">
    <property type="entry name" value="3-oxo-5_a-steroid_4-DH_C"/>
</dbReference>
<gene>
    <name evidence="8" type="ORF">KVT40_006775</name>
</gene>
<evidence type="ECO:0000256" key="3">
    <source>
        <dbReference type="ARBA" id="ARBA00022989"/>
    </source>
</evidence>
<keyword evidence="5" id="KW-0256">Endoplasmic reticulum</keyword>
<feature type="transmembrane region" description="Helical" evidence="5">
    <location>
        <begin position="286"/>
        <end position="306"/>
    </location>
</feature>
<evidence type="ECO:0000313" key="9">
    <source>
        <dbReference type="Proteomes" id="UP000809789"/>
    </source>
</evidence>
<keyword evidence="4 5" id="KW-0472">Membrane</keyword>
<feature type="transmembrane region" description="Helical" evidence="5">
    <location>
        <begin position="181"/>
        <end position="204"/>
    </location>
</feature>
<evidence type="ECO:0000256" key="5">
    <source>
        <dbReference type="RuleBase" id="RU367081"/>
    </source>
</evidence>
<dbReference type="UniPathway" id="UPA00378"/>
<feature type="transmembrane region" description="Helical" evidence="5">
    <location>
        <begin position="224"/>
        <end position="244"/>
    </location>
</feature>
<name>A0A8K0KW47_9PEZI</name>
<dbReference type="Proteomes" id="UP000809789">
    <property type="component" value="Unassembled WGS sequence"/>
</dbReference>
<feature type="domain" description="3-oxo-5-alpha-steroid 4-dehydrogenase C-terminal" evidence="7">
    <location>
        <begin position="220"/>
        <end position="333"/>
    </location>
</feature>
<comment type="function">
    <text evidence="5">Plays a key role in early steps of protein N-linked glycosylation by being involved in the conversion of polyprenol into dolichol. Acts as a polyprenal reductase that mediates the reduction of polyprenal into dolichal in a NADP-dependent mechanism. Dolichols are required for the synthesis of dolichol-linked monosaccharides and the oligosaccharide precursor used for N-glycosylation.</text>
</comment>
<keyword evidence="3 5" id="KW-1133">Transmembrane helix</keyword>
<accession>A0A8K0KW47</accession>
<feature type="compositionally biased region" description="Polar residues" evidence="6">
    <location>
        <begin position="60"/>
        <end position="69"/>
    </location>
</feature>
<dbReference type="OrthoDB" id="541710at2759"/>
<reference evidence="8" key="1">
    <citation type="submission" date="2021-07" db="EMBL/GenBank/DDBJ databases">
        <title>Elsinoe batatas strain:CRI-CJ2 Genome sequencing and assembly.</title>
        <authorList>
            <person name="Huang L."/>
        </authorList>
    </citation>
    <scope>NUCLEOTIDE SEQUENCE</scope>
    <source>
        <strain evidence="8">CRI-CJ2</strain>
    </source>
</reference>
<dbReference type="EC" id="1.3.1.94" evidence="5"/>
<sequence length="333" mass="36293">MATVDAATVIQASYVSAAAAILVIRAVPSLRDRFLAYGSRASDVPSTVDFKVGNVDAPTTGDSHQSGVERSSAKVDKKDAASATSVVGKLLDSAASIQVPHSWFASFYVVSTLSSAFWAYEIVFKAAAFNVVADLSSDNDRSMTLRQIVVVSAMMFAQGARRLYESIEFAKPSSSKMFVGHWIMGLWFYVTIGVAVWIEGIPMLRQADVEMKHFQFVPPTPRTFIASVIFILASGGQVDCHGYLSSLKRYGVPQHPAFQSLVCPHYFAECLIYLSMAIQAAPKGALVNRTILCALVFVGVNLGVTADGTKKWYAKRFGPQSVEGKWRMIPYLF</sequence>
<keyword evidence="2 5" id="KW-0812">Transmembrane</keyword>
<dbReference type="EMBL" id="JAESVG020000008">
    <property type="protein sequence ID" value="KAG8625024.1"/>
    <property type="molecule type" value="Genomic_DNA"/>
</dbReference>
<feature type="transmembrane region" description="Helical" evidence="5">
    <location>
        <begin position="6"/>
        <end position="27"/>
    </location>
</feature>
<keyword evidence="9" id="KW-1185">Reference proteome</keyword>
<evidence type="ECO:0000256" key="4">
    <source>
        <dbReference type="ARBA" id="ARBA00023136"/>
    </source>
</evidence>
<dbReference type="AlphaFoldDB" id="A0A8K0KW47"/>
<proteinExistence type="inferred from homology"/>
<feature type="transmembrane region" description="Helical" evidence="5">
    <location>
        <begin position="103"/>
        <end position="123"/>
    </location>
</feature>
<evidence type="ECO:0000313" key="8">
    <source>
        <dbReference type="EMBL" id="KAG8625024.1"/>
    </source>
</evidence>
<keyword evidence="5" id="KW-0560">Oxidoreductase</keyword>
<comment type="caution">
    <text evidence="8">The sequence shown here is derived from an EMBL/GenBank/DDBJ whole genome shotgun (WGS) entry which is preliminary data.</text>
</comment>
<feature type="region of interest" description="Disordered" evidence="6">
    <location>
        <begin position="55"/>
        <end position="74"/>
    </location>
</feature>
<keyword evidence="5" id="KW-0521">NADP</keyword>
<dbReference type="GO" id="GO:0005789">
    <property type="term" value="C:endoplasmic reticulum membrane"/>
    <property type="evidence" value="ECO:0007669"/>
    <property type="project" value="UniProtKB-SubCell"/>
</dbReference>
<feature type="transmembrane region" description="Helical" evidence="5">
    <location>
        <begin position="256"/>
        <end position="280"/>
    </location>
</feature>
<dbReference type="GO" id="GO:0160198">
    <property type="term" value="F:polyprenal reductase activity"/>
    <property type="evidence" value="ECO:0007669"/>
    <property type="project" value="UniProtKB-EC"/>
</dbReference>
<dbReference type="Pfam" id="PF02544">
    <property type="entry name" value="Steroid_dh"/>
    <property type="match status" value="1"/>
</dbReference>